<organism evidence="1 2">
    <name type="scientific">Lindgomyces ingoldianus</name>
    <dbReference type="NCBI Taxonomy" id="673940"/>
    <lineage>
        <taxon>Eukaryota</taxon>
        <taxon>Fungi</taxon>
        <taxon>Dikarya</taxon>
        <taxon>Ascomycota</taxon>
        <taxon>Pezizomycotina</taxon>
        <taxon>Dothideomycetes</taxon>
        <taxon>Pleosporomycetidae</taxon>
        <taxon>Pleosporales</taxon>
        <taxon>Lindgomycetaceae</taxon>
        <taxon>Lindgomyces</taxon>
    </lineage>
</organism>
<comment type="caution">
    <text evidence="1">The sequence shown here is derived from an EMBL/GenBank/DDBJ whole genome shotgun (WGS) entry which is preliminary data.</text>
</comment>
<evidence type="ECO:0000313" key="1">
    <source>
        <dbReference type="EMBL" id="KAF2468704.1"/>
    </source>
</evidence>
<dbReference type="EMBL" id="MU003514">
    <property type="protein sequence ID" value="KAF2468704.1"/>
    <property type="molecule type" value="Genomic_DNA"/>
</dbReference>
<dbReference type="Proteomes" id="UP000799755">
    <property type="component" value="Unassembled WGS sequence"/>
</dbReference>
<protein>
    <submittedName>
        <fullName evidence="1">Uncharacterized protein</fullName>
    </submittedName>
</protein>
<gene>
    <name evidence="1" type="ORF">BDR25DRAFT_230961</name>
</gene>
<keyword evidence="2" id="KW-1185">Reference proteome</keyword>
<reference evidence="1" key="1">
    <citation type="journal article" date="2020" name="Stud. Mycol.">
        <title>101 Dothideomycetes genomes: a test case for predicting lifestyles and emergence of pathogens.</title>
        <authorList>
            <person name="Haridas S."/>
            <person name="Albert R."/>
            <person name="Binder M."/>
            <person name="Bloem J."/>
            <person name="Labutti K."/>
            <person name="Salamov A."/>
            <person name="Andreopoulos B."/>
            <person name="Baker S."/>
            <person name="Barry K."/>
            <person name="Bills G."/>
            <person name="Bluhm B."/>
            <person name="Cannon C."/>
            <person name="Castanera R."/>
            <person name="Culley D."/>
            <person name="Daum C."/>
            <person name="Ezra D."/>
            <person name="Gonzalez J."/>
            <person name="Henrissat B."/>
            <person name="Kuo A."/>
            <person name="Liang C."/>
            <person name="Lipzen A."/>
            <person name="Lutzoni F."/>
            <person name="Magnuson J."/>
            <person name="Mondo S."/>
            <person name="Nolan M."/>
            <person name="Ohm R."/>
            <person name="Pangilinan J."/>
            <person name="Park H.-J."/>
            <person name="Ramirez L."/>
            <person name="Alfaro M."/>
            <person name="Sun H."/>
            <person name="Tritt A."/>
            <person name="Yoshinaga Y."/>
            <person name="Zwiers L.-H."/>
            <person name="Turgeon B."/>
            <person name="Goodwin S."/>
            <person name="Spatafora J."/>
            <person name="Crous P."/>
            <person name="Grigoriev I."/>
        </authorList>
    </citation>
    <scope>NUCLEOTIDE SEQUENCE</scope>
    <source>
        <strain evidence="1">ATCC 200398</strain>
    </source>
</reference>
<name>A0ACB6QNV9_9PLEO</name>
<proteinExistence type="predicted"/>
<evidence type="ECO:0000313" key="2">
    <source>
        <dbReference type="Proteomes" id="UP000799755"/>
    </source>
</evidence>
<sequence>MKFSLINLLAAASFATAENCQLGIKYCGYNLLRRGTISLLSPLYLNAYRMQPSDEDQINNSIFLCTSGSTGTIKFESYCGERLCTE</sequence>
<accession>A0ACB6QNV9</accession>